<gene>
    <name evidence="3" type="ORF">RR48_02772</name>
</gene>
<feature type="signal peptide" evidence="2">
    <location>
        <begin position="1"/>
        <end position="21"/>
    </location>
</feature>
<sequence>MLAKSLFCIFVLTTFLKLCHGDCHSRSSDLNSRWRQVDVMEKYAHSYLQHLPVLDEDNCDKQKHFVAIFSQALVEYAANNITDHSSAVKEAAHNTKKLIDKSSNEVGALGPDDNDDDEKRFVSVFSHTLFLYVVSNKTDEADRIKDAAHRTRNKLDNAADQLAGPIRALISLALLYVEGPLTDVQIACPYYVREHDCKDTLSKLQADKMKQCPGYKDNIDLYNRGASLINSCGLENLLEELALESSKGGDMEAINLLPVLLLITVRWQLCHGQCHTVATDLNTQWRGADVLERYARNYYSSLAVGPDDACNKRKRFASVFSEAMLQYFTSNITDRDEAIRDAVAKTEKKLYKPADIIGSEFRAKITYIYSFVDQPLSDIQAVCPYNIREPECEKRFKQIRNERLQLCPDYLWNVELYSTAVFLVTNCGFQNLIVELMRESATGEMSYISVAVVILMVSWVSSDLISGDMNSKWRPNNVLISNIDNYYKMLAIKTSDVDNRRKRFVSIISQAYMYFVASDEEDRVKRVQEAVAKTKQDLKKPTDAIAGQTRAYLIILKTPIDQPINDIKVSCPPQAKQMDCLKALKKYQQANKASCKEYDRNLRLYDKYVEYITDPEFNNFVADIIKVSDNGDKAALAFFTYVMLIEYPEVEEKGREAYNLRANTTYPFTYGGSNSSIMRFIIICTIFACAAVSGLLHLDKNNKWRRNDDVFNVIDPFYYELSLESSDLLNPSKRFSSVVTLAISVYLKSNETDHEKRVKEALNRTRKELDKPSDAIGGTMRAILTGLRGIIDKPINDVKISCPPEADQKSCDEKLQRSHEKNEATCRGYMKNVDMYERIIKLIHKREVEEIRKEINRTRRVSDDEALRYFARAANGRHSKIMKEFREIYEIQSRESFNCNVLNLPIF</sequence>
<keyword evidence="1" id="KW-0472">Membrane</keyword>
<feature type="chain" id="PRO_5005879788" evidence="2">
    <location>
        <begin position="22"/>
        <end position="907"/>
    </location>
</feature>
<keyword evidence="4" id="KW-1185">Reference proteome</keyword>
<name>A0A0N1PHV9_PAPMA</name>
<keyword evidence="1" id="KW-0812">Transmembrane</keyword>
<protein>
    <submittedName>
        <fullName evidence="3">Uncharacterized protein</fullName>
    </submittedName>
</protein>
<organism evidence="3 4">
    <name type="scientific">Papilio machaon</name>
    <name type="common">Old World swallowtail butterfly</name>
    <dbReference type="NCBI Taxonomy" id="76193"/>
    <lineage>
        <taxon>Eukaryota</taxon>
        <taxon>Metazoa</taxon>
        <taxon>Ecdysozoa</taxon>
        <taxon>Arthropoda</taxon>
        <taxon>Hexapoda</taxon>
        <taxon>Insecta</taxon>
        <taxon>Pterygota</taxon>
        <taxon>Neoptera</taxon>
        <taxon>Endopterygota</taxon>
        <taxon>Lepidoptera</taxon>
        <taxon>Glossata</taxon>
        <taxon>Ditrysia</taxon>
        <taxon>Papilionoidea</taxon>
        <taxon>Papilionidae</taxon>
        <taxon>Papilioninae</taxon>
        <taxon>Papilio</taxon>
    </lineage>
</organism>
<evidence type="ECO:0000313" key="4">
    <source>
        <dbReference type="Proteomes" id="UP000053240"/>
    </source>
</evidence>
<keyword evidence="1" id="KW-1133">Transmembrane helix</keyword>
<accession>A0A0N1PHV9</accession>
<evidence type="ECO:0000256" key="2">
    <source>
        <dbReference type="SAM" id="SignalP"/>
    </source>
</evidence>
<dbReference type="InParanoid" id="A0A0N1PHV9"/>
<dbReference type="EMBL" id="KQ460047">
    <property type="protein sequence ID" value="KPJ18001.1"/>
    <property type="molecule type" value="Genomic_DNA"/>
</dbReference>
<dbReference type="Proteomes" id="UP000053240">
    <property type="component" value="Unassembled WGS sequence"/>
</dbReference>
<proteinExistence type="predicted"/>
<feature type="transmembrane region" description="Helical" evidence="1">
    <location>
        <begin position="677"/>
        <end position="698"/>
    </location>
</feature>
<dbReference type="AlphaFoldDB" id="A0A0N1PHV9"/>
<keyword evidence="2" id="KW-0732">Signal</keyword>
<reference evidence="3 4" key="1">
    <citation type="journal article" date="2015" name="Nat. Commun.">
        <title>Outbred genome sequencing and CRISPR/Cas9 gene editing in butterflies.</title>
        <authorList>
            <person name="Li X."/>
            <person name="Fan D."/>
            <person name="Zhang W."/>
            <person name="Liu G."/>
            <person name="Zhang L."/>
            <person name="Zhao L."/>
            <person name="Fang X."/>
            <person name="Chen L."/>
            <person name="Dong Y."/>
            <person name="Chen Y."/>
            <person name="Ding Y."/>
            <person name="Zhao R."/>
            <person name="Feng M."/>
            <person name="Zhu Y."/>
            <person name="Feng Y."/>
            <person name="Jiang X."/>
            <person name="Zhu D."/>
            <person name="Xiang H."/>
            <person name="Feng X."/>
            <person name="Li S."/>
            <person name="Wang J."/>
            <person name="Zhang G."/>
            <person name="Kronforst M.R."/>
            <person name="Wang W."/>
        </authorList>
    </citation>
    <scope>NUCLEOTIDE SEQUENCE [LARGE SCALE GENOMIC DNA]</scope>
    <source>
        <strain evidence="3">Ya'a_city_454_Pm</strain>
        <tissue evidence="3">Whole body</tissue>
    </source>
</reference>
<evidence type="ECO:0000313" key="3">
    <source>
        <dbReference type="EMBL" id="KPJ18001.1"/>
    </source>
</evidence>
<evidence type="ECO:0000256" key="1">
    <source>
        <dbReference type="SAM" id="Phobius"/>
    </source>
</evidence>